<evidence type="ECO:0000256" key="4">
    <source>
        <dbReference type="ARBA" id="ARBA00023034"/>
    </source>
</evidence>
<keyword evidence="4" id="KW-0333">Golgi apparatus</keyword>
<keyword evidence="5 7" id="KW-0472">Membrane</keyword>
<evidence type="ECO:0000256" key="1">
    <source>
        <dbReference type="ARBA" id="ARBA00004653"/>
    </source>
</evidence>
<dbReference type="GeneID" id="59255213"/>
<evidence type="ECO:0000313" key="8">
    <source>
        <dbReference type="EMBL" id="KAF5878910.1"/>
    </source>
</evidence>
<dbReference type="Pfam" id="PF04178">
    <property type="entry name" value="Got1"/>
    <property type="match status" value="1"/>
</dbReference>
<sequence length="99" mass="11107">MPTMWLSDSQSTFLTSAARRFWTICAEFNRSTDEVSKGGFFLIGGVMMFFDRAMLAMGNILFLIGLTVIIGPQKTMAFFARRQKLKGPEPFSLDLHSSS</sequence>
<reference evidence="8 9" key="1">
    <citation type="journal article" date="2020" name="Phytopathology">
        <title>A high-quality genome resource of Botrytis fragariae, a new and rapidly spreading fungal pathogen causing strawberry gray mold in the U.S.A.</title>
        <authorList>
            <person name="Wu Y."/>
            <person name="Saski C.A."/>
            <person name="Schnabel G."/>
            <person name="Xiao S."/>
            <person name="Hu M."/>
        </authorList>
    </citation>
    <scope>NUCLEOTIDE SEQUENCE [LARGE SCALE GENOMIC DNA]</scope>
    <source>
        <strain evidence="8 9">BVB16</strain>
    </source>
</reference>
<evidence type="ECO:0000256" key="6">
    <source>
        <dbReference type="ARBA" id="ARBA00025799"/>
    </source>
</evidence>
<gene>
    <name evidence="8" type="ORF">Bfra_001081</name>
</gene>
<evidence type="ECO:0000256" key="7">
    <source>
        <dbReference type="SAM" id="Phobius"/>
    </source>
</evidence>
<dbReference type="GO" id="GO:0000137">
    <property type="term" value="C:Golgi cis cisterna"/>
    <property type="evidence" value="ECO:0007669"/>
    <property type="project" value="TreeGrafter"/>
</dbReference>
<protein>
    <submittedName>
        <fullName evidence="8">Putative vesicle transport protein</fullName>
    </submittedName>
</protein>
<proteinExistence type="inferred from homology"/>
<dbReference type="GO" id="GO:0042147">
    <property type="term" value="P:retrograde transport, endosome to Golgi"/>
    <property type="evidence" value="ECO:0007669"/>
    <property type="project" value="InterPro"/>
</dbReference>
<dbReference type="AlphaFoldDB" id="A0A8H6ENY9"/>
<dbReference type="PANTHER" id="PTHR21493:SF9">
    <property type="entry name" value="GOLGI TRANSPORT PROTEIN 1-RELATED"/>
    <property type="match status" value="1"/>
</dbReference>
<evidence type="ECO:0000313" key="9">
    <source>
        <dbReference type="Proteomes" id="UP000531561"/>
    </source>
</evidence>
<keyword evidence="9" id="KW-1185">Reference proteome</keyword>
<comment type="similarity">
    <text evidence="6">Belongs to the GOT1 family.</text>
</comment>
<dbReference type="EMBL" id="JABFCT010000002">
    <property type="protein sequence ID" value="KAF5878910.1"/>
    <property type="molecule type" value="Genomic_DNA"/>
</dbReference>
<name>A0A8H6ENY9_9HELO</name>
<dbReference type="GO" id="GO:0006888">
    <property type="term" value="P:endoplasmic reticulum to Golgi vesicle-mediated transport"/>
    <property type="evidence" value="ECO:0007669"/>
    <property type="project" value="InterPro"/>
</dbReference>
<keyword evidence="3 7" id="KW-1133">Transmembrane helix</keyword>
<dbReference type="InterPro" id="IPR007305">
    <property type="entry name" value="Vesicle_transpt_Got1/SFT2"/>
</dbReference>
<evidence type="ECO:0000256" key="5">
    <source>
        <dbReference type="ARBA" id="ARBA00023136"/>
    </source>
</evidence>
<dbReference type="PANTHER" id="PTHR21493">
    <property type="entry name" value="CGI-141-RELATED/LIPASE CONTAINING PROTEIN"/>
    <property type="match status" value="1"/>
</dbReference>
<dbReference type="GO" id="GO:0005783">
    <property type="term" value="C:endoplasmic reticulum"/>
    <property type="evidence" value="ECO:0007669"/>
    <property type="project" value="TreeGrafter"/>
</dbReference>
<comment type="caution">
    <text evidence="8">The sequence shown here is derived from an EMBL/GenBank/DDBJ whole genome shotgun (WGS) entry which is preliminary data.</text>
</comment>
<evidence type="ECO:0000256" key="3">
    <source>
        <dbReference type="ARBA" id="ARBA00022989"/>
    </source>
</evidence>
<organism evidence="8 9">
    <name type="scientific">Botrytis fragariae</name>
    <dbReference type="NCBI Taxonomy" id="1964551"/>
    <lineage>
        <taxon>Eukaryota</taxon>
        <taxon>Fungi</taxon>
        <taxon>Dikarya</taxon>
        <taxon>Ascomycota</taxon>
        <taxon>Pezizomycotina</taxon>
        <taxon>Leotiomycetes</taxon>
        <taxon>Helotiales</taxon>
        <taxon>Sclerotiniaceae</taxon>
        <taxon>Botrytis</taxon>
    </lineage>
</organism>
<dbReference type="InterPro" id="IPR045176">
    <property type="entry name" value="Got1"/>
</dbReference>
<keyword evidence="2 7" id="KW-0812">Transmembrane</keyword>
<accession>A0A8H6ENY9</accession>
<dbReference type="GO" id="GO:0005829">
    <property type="term" value="C:cytosol"/>
    <property type="evidence" value="ECO:0007669"/>
    <property type="project" value="GOC"/>
</dbReference>
<dbReference type="OrthoDB" id="204784at2759"/>
<dbReference type="RefSeq" id="XP_037197854.1">
    <property type="nucleotide sequence ID" value="XM_037331521.1"/>
</dbReference>
<dbReference type="Proteomes" id="UP000531561">
    <property type="component" value="Unassembled WGS sequence"/>
</dbReference>
<dbReference type="GO" id="GO:0000139">
    <property type="term" value="C:Golgi membrane"/>
    <property type="evidence" value="ECO:0007669"/>
    <property type="project" value="UniProtKB-SubCell"/>
</dbReference>
<dbReference type="GO" id="GO:0030134">
    <property type="term" value="C:COPII-coated ER to Golgi transport vesicle"/>
    <property type="evidence" value="ECO:0007669"/>
    <property type="project" value="TreeGrafter"/>
</dbReference>
<comment type="subcellular location">
    <subcellularLocation>
        <location evidence="1">Golgi apparatus membrane</location>
        <topology evidence="1">Multi-pass membrane protein</topology>
    </subcellularLocation>
</comment>
<feature type="transmembrane region" description="Helical" evidence="7">
    <location>
        <begin position="53"/>
        <end position="72"/>
    </location>
</feature>
<evidence type="ECO:0000256" key="2">
    <source>
        <dbReference type="ARBA" id="ARBA00022692"/>
    </source>
</evidence>